<feature type="compositionally biased region" description="Polar residues" evidence="4">
    <location>
        <begin position="195"/>
        <end position="204"/>
    </location>
</feature>
<dbReference type="Gene3D" id="3.40.50.300">
    <property type="entry name" value="P-loop containing nucleotide triphosphate hydrolases"/>
    <property type="match status" value="1"/>
</dbReference>
<evidence type="ECO:0000259" key="5">
    <source>
        <dbReference type="Pfam" id="PF17764"/>
    </source>
</evidence>
<evidence type="ECO:0000256" key="4">
    <source>
        <dbReference type="SAM" id="MobiDB-lite"/>
    </source>
</evidence>
<dbReference type="EMBL" id="VLTK01000003">
    <property type="protein sequence ID" value="TSI17871.1"/>
    <property type="molecule type" value="Genomic_DNA"/>
</dbReference>
<dbReference type="AlphaFoldDB" id="A0A556CKC1"/>
<dbReference type="GO" id="GO:0043138">
    <property type="term" value="F:3'-5' DNA helicase activity"/>
    <property type="evidence" value="ECO:0007669"/>
    <property type="project" value="TreeGrafter"/>
</dbReference>
<dbReference type="PANTHER" id="PTHR30580">
    <property type="entry name" value="PRIMOSOMAL PROTEIN N"/>
    <property type="match status" value="1"/>
</dbReference>
<name>A0A556CKC1_BREAU</name>
<proteinExistence type="predicted"/>
<feature type="region of interest" description="Disordered" evidence="4">
    <location>
        <begin position="186"/>
        <end position="206"/>
    </location>
</feature>
<dbReference type="GO" id="GO:0006302">
    <property type="term" value="P:double-strand break repair"/>
    <property type="evidence" value="ECO:0007669"/>
    <property type="project" value="TreeGrafter"/>
</dbReference>
<reference evidence="6 7" key="1">
    <citation type="submission" date="2019-07" db="EMBL/GenBank/DDBJ databases">
        <title>Draft genome sequence of Brevibacterium aurantiacum XU54 isolated from Xinjiang China.</title>
        <authorList>
            <person name="Xu X."/>
        </authorList>
    </citation>
    <scope>NUCLEOTIDE SEQUENCE [LARGE SCALE GENOMIC DNA]</scope>
    <source>
        <strain evidence="6 7">XU54</strain>
    </source>
</reference>
<dbReference type="InterPro" id="IPR027417">
    <property type="entry name" value="P-loop_NTPase"/>
</dbReference>
<dbReference type="Gene3D" id="3.40.1440.60">
    <property type="entry name" value="PriA, 3(prime) DNA-binding domain"/>
    <property type="match status" value="1"/>
</dbReference>
<dbReference type="Pfam" id="PF17764">
    <property type="entry name" value="PriA_3primeBD"/>
    <property type="match status" value="1"/>
</dbReference>
<protein>
    <submittedName>
        <fullName evidence="6">Primosomal protein N</fullName>
    </submittedName>
</protein>
<sequence length="721" mass="77644">MDEPLPIDTGTSAIGQVPLAAEDPVAHVLVDHPVPHLARAFDYAVPEKFADTARPGVRVRVRFAGRLRDGFLLERVEKSDHIGPLATIERITSPVVVLTPELLRLADATARRYAGTLSDVLRLAIPPRHARAEKAVLKAEKTLHQNERSHRAPSEGDNANTAPEGTAAAEDTEATAVCTEATAVGTTAGSEKATADNSPATTADTIDRLGEWVVNESRHEREDGFPAGEHPRMALTCVPGPTPGLSWITAGLEAARATLAAGEAVLWLVPDHRELAVLSAALDASPDISSYSVLSADQSPEQRWKAWLRGLLGHTRVTIGTRAAAFAPIAGLGLIICFDDSNPNYLDQHAPYPHAREVCLLRSTIDTTGLLFVSTDRSAEIQRLVEVGWLRDVTPTGPERREGAPRVYVPDEERDPFAWQRIPSRAWQLMRGALRPGAKDTNAVGPVLVQVPRAGYYPVFACARCQEVARCPQCSAALTTQSEVGPFACRSCGYHSDTFSCGRCRSNQVRSIVRGRGRTVEELRKAMPGIEILESGGDDIPVAIDDSPRIVVATTGAEPYALGGYACAILLDSLWPGPWMRSTDEGVSRRLRAAVLVRSRTAGGVVYLGDTDETIRNTVTTFDPVTTMSRALGDRFELGFPPYRRIVELTGAGTDIDAIIAAVPDLTELIRDSDGDDQKAVAAYPIAAGEAVGEALAQQIASRSAKKLPQVRVRIDDPRSL</sequence>
<dbReference type="GO" id="GO:0006270">
    <property type="term" value="P:DNA replication initiation"/>
    <property type="evidence" value="ECO:0007669"/>
    <property type="project" value="TreeGrafter"/>
</dbReference>
<dbReference type="GO" id="GO:0003677">
    <property type="term" value="F:DNA binding"/>
    <property type="evidence" value="ECO:0007669"/>
    <property type="project" value="UniProtKB-KW"/>
</dbReference>
<dbReference type="Proteomes" id="UP000316406">
    <property type="component" value="Unassembled WGS sequence"/>
</dbReference>
<feature type="region of interest" description="Disordered" evidence="4">
    <location>
        <begin position="142"/>
        <end position="173"/>
    </location>
</feature>
<gene>
    <name evidence="6" type="ORF">FO013_06695</name>
</gene>
<evidence type="ECO:0000256" key="3">
    <source>
        <dbReference type="ARBA" id="ARBA00023125"/>
    </source>
</evidence>
<accession>A0A556CKC1</accession>
<feature type="compositionally biased region" description="Low complexity" evidence="4">
    <location>
        <begin position="161"/>
        <end position="173"/>
    </location>
</feature>
<comment type="caution">
    <text evidence="6">The sequence shown here is derived from an EMBL/GenBank/DDBJ whole genome shotgun (WGS) entry which is preliminary data.</text>
</comment>
<dbReference type="OrthoDB" id="3177118at2"/>
<evidence type="ECO:0000256" key="2">
    <source>
        <dbReference type="ARBA" id="ARBA00022840"/>
    </source>
</evidence>
<evidence type="ECO:0000313" key="7">
    <source>
        <dbReference type="Proteomes" id="UP000316406"/>
    </source>
</evidence>
<keyword evidence="1" id="KW-0547">Nucleotide-binding</keyword>
<feature type="domain" description="Primosomal protein N' 3' DNA-binding" evidence="5">
    <location>
        <begin position="28"/>
        <end position="126"/>
    </location>
</feature>
<dbReference type="GO" id="GO:0005524">
    <property type="term" value="F:ATP binding"/>
    <property type="evidence" value="ECO:0007669"/>
    <property type="project" value="UniProtKB-KW"/>
</dbReference>
<dbReference type="GO" id="GO:0006310">
    <property type="term" value="P:DNA recombination"/>
    <property type="evidence" value="ECO:0007669"/>
    <property type="project" value="TreeGrafter"/>
</dbReference>
<dbReference type="PANTHER" id="PTHR30580:SF0">
    <property type="entry name" value="PRIMOSOMAL PROTEIN N"/>
    <property type="match status" value="1"/>
</dbReference>
<organism evidence="6 7">
    <name type="scientific">Brevibacterium aurantiacum</name>
    <dbReference type="NCBI Taxonomy" id="273384"/>
    <lineage>
        <taxon>Bacteria</taxon>
        <taxon>Bacillati</taxon>
        <taxon>Actinomycetota</taxon>
        <taxon>Actinomycetes</taxon>
        <taxon>Micrococcales</taxon>
        <taxon>Brevibacteriaceae</taxon>
        <taxon>Brevibacterium</taxon>
    </lineage>
</organism>
<feature type="compositionally biased region" description="Basic and acidic residues" evidence="4">
    <location>
        <begin position="142"/>
        <end position="154"/>
    </location>
</feature>
<dbReference type="InterPro" id="IPR042115">
    <property type="entry name" value="PriA_3primeBD_sf"/>
</dbReference>
<dbReference type="InterPro" id="IPR041222">
    <property type="entry name" value="PriA_3primeBD"/>
</dbReference>
<keyword evidence="7" id="KW-1185">Reference proteome</keyword>
<evidence type="ECO:0000256" key="1">
    <source>
        <dbReference type="ARBA" id="ARBA00022741"/>
    </source>
</evidence>
<keyword evidence="3" id="KW-0238">DNA-binding</keyword>
<dbReference type="RefSeq" id="WP_143921784.1">
    <property type="nucleotide sequence ID" value="NZ_VLTK01000003.1"/>
</dbReference>
<evidence type="ECO:0000313" key="6">
    <source>
        <dbReference type="EMBL" id="TSI17871.1"/>
    </source>
</evidence>
<keyword evidence="2" id="KW-0067">ATP-binding</keyword>